<accession>A0A5J4R9Z3</accession>
<evidence type="ECO:0008006" key="2">
    <source>
        <dbReference type="Google" id="ProtNLM"/>
    </source>
</evidence>
<dbReference type="EMBL" id="SNRY01001483">
    <property type="protein sequence ID" value="KAA6330578.1"/>
    <property type="molecule type" value="Genomic_DNA"/>
</dbReference>
<gene>
    <name evidence="1" type="ORF">EZS27_020725</name>
</gene>
<proteinExistence type="predicted"/>
<evidence type="ECO:0000313" key="1">
    <source>
        <dbReference type="EMBL" id="KAA6330578.1"/>
    </source>
</evidence>
<sequence>MERNPKPSKYNGKAFVRSLLGYSTERFYQQTCINTYSKVACAKLYDRKIALRAADMLNDKVIPFFDRYEIPLMRILTDRGTE</sequence>
<dbReference type="AlphaFoldDB" id="A0A5J4R9Z3"/>
<comment type="caution">
    <text evidence="1">The sequence shown here is derived from an EMBL/GenBank/DDBJ whole genome shotgun (WGS) entry which is preliminary data.</text>
</comment>
<name>A0A5J4R9Z3_9ZZZZ</name>
<protein>
    <recommendedName>
        <fullName evidence="2">Integrase catalytic domain-containing protein</fullName>
    </recommendedName>
</protein>
<reference evidence="1" key="1">
    <citation type="submission" date="2019-03" db="EMBL/GenBank/DDBJ databases">
        <title>Single cell metagenomics reveals metabolic interactions within the superorganism composed of flagellate Streblomastix strix and complex community of Bacteroidetes bacteria on its surface.</title>
        <authorList>
            <person name="Treitli S.C."/>
            <person name="Kolisko M."/>
            <person name="Husnik F."/>
            <person name="Keeling P."/>
            <person name="Hampl V."/>
        </authorList>
    </citation>
    <scope>NUCLEOTIDE SEQUENCE</scope>
    <source>
        <strain evidence="1">STM</strain>
    </source>
</reference>
<organism evidence="1">
    <name type="scientific">termite gut metagenome</name>
    <dbReference type="NCBI Taxonomy" id="433724"/>
    <lineage>
        <taxon>unclassified sequences</taxon>
        <taxon>metagenomes</taxon>
        <taxon>organismal metagenomes</taxon>
    </lineage>
</organism>